<organism evidence="4 5">
    <name type="scientific">Cytobacillus mangrovibacter</name>
    <dbReference type="NCBI Taxonomy" id="3299024"/>
    <lineage>
        <taxon>Bacteria</taxon>
        <taxon>Bacillati</taxon>
        <taxon>Bacillota</taxon>
        <taxon>Bacilli</taxon>
        <taxon>Bacillales</taxon>
        <taxon>Bacillaceae</taxon>
        <taxon>Cytobacillus</taxon>
    </lineage>
</organism>
<dbReference type="Pfam" id="PF00395">
    <property type="entry name" value="SLH"/>
    <property type="match status" value="1"/>
</dbReference>
<gene>
    <name evidence="4" type="ORF">ACFYKT_07375</name>
</gene>
<dbReference type="PROSITE" id="PS51272">
    <property type="entry name" value="SLH"/>
    <property type="match status" value="1"/>
</dbReference>
<feature type="domain" description="SLH" evidence="3">
    <location>
        <begin position="612"/>
        <end position="674"/>
    </location>
</feature>
<dbReference type="InterPro" id="IPR001119">
    <property type="entry name" value="SLH_dom"/>
</dbReference>
<keyword evidence="5" id="KW-1185">Reference proteome</keyword>
<comment type="caution">
    <text evidence="4">The sequence shown here is derived from an EMBL/GenBank/DDBJ whole genome shotgun (WGS) entry which is preliminary data.</text>
</comment>
<dbReference type="Pfam" id="PF16244">
    <property type="entry name" value="DUF4901"/>
    <property type="match status" value="1"/>
</dbReference>
<evidence type="ECO:0000256" key="2">
    <source>
        <dbReference type="SAM" id="SignalP"/>
    </source>
</evidence>
<dbReference type="Proteomes" id="UP001601058">
    <property type="component" value="Unassembled WGS sequence"/>
</dbReference>
<sequence>MKKLKKFGMLTLSTGLSIGILAPSVGATSFGNEDHSNVKIQIAQTEEIVTKGELIKKFKALFPQFNYLTENDFYMGRGHQFPDDETIRYDLSFQKNIGGKQVYGNIGFIGDQLEIERFYYQPANVADALFPAKVTKEKAKEVAQAFIKKFPESSEYQLDTNLVDYFPDNQILTEPIRYSFSFIRTKNKLPISDQQIQVTVLGNGEVSEFYRNTGSNASPSYDDVAKVLPKNEIISKLKENLSIDLQYSIETDYRTGDRHVKLVYQPTSDVFGIHALSGEWQTMNGFSPEIPKKGKLERVVSQPLGSKQTKFSLGEAKAFAEQLLKIDSDAIKLRIESVDERKNYNGQEVISIHYMYEYRNGGTGTNLELDKHTGEIIQYHDLKNEVLRDQGESQKTGQVLSSKDALNQAVKYLKQYSPSYLHNYVMPSGETYFDEDRGVYHFTFPRVVNDIPVMGDQLSVSVSTDGALLGLNVNQSAIEKWPSTEKVISKEKAQATFFENLSLDLSYTKEGFDQKQSHYHLVYTPKFNKSPYSSLDANTGEWSNSFEKNRPAVSHPWAEKELNHLIQSGIIDVGDVKTFNADSKITKGAALEIIMKSLTQFYIEYYPGQSNTSQSFDNIKPDHPLYQVVERAVTLEVLDKEKATFDLDKRLTREELAVWYIRLLGLEQAAKNQGIYQLKFADAKDVKTENIGYVALAHSLGLLTTNNNKFNPKQEVTYANLAVATTRLAHEVYKKGIHLNY</sequence>
<proteinExistence type="predicted"/>
<evidence type="ECO:0000259" key="3">
    <source>
        <dbReference type="PROSITE" id="PS51272"/>
    </source>
</evidence>
<evidence type="ECO:0000313" key="5">
    <source>
        <dbReference type="Proteomes" id="UP001601058"/>
    </source>
</evidence>
<evidence type="ECO:0000313" key="4">
    <source>
        <dbReference type="EMBL" id="MFE8696172.1"/>
    </source>
</evidence>
<reference evidence="4 5" key="1">
    <citation type="submission" date="2024-08" db="EMBL/GenBank/DDBJ databases">
        <title>Two novel Cytobacillus novel species.</title>
        <authorList>
            <person name="Liu G."/>
        </authorList>
    </citation>
    <scope>NUCLEOTIDE SEQUENCE [LARGE SCALE GENOMIC DNA]</scope>
    <source>
        <strain evidence="4 5">FJAT-53684</strain>
    </source>
</reference>
<dbReference type="InterPro" id="IPR032599">
    <property type="entry name" value="YcdB/YcdC_rep_domain"/>
</dbReference>
<protein>
    <submittedName>
        <fullName evidence="4">YcdB/YcdC domain-containing protein</fullName>
    </submittedName>
</protein>
<name>A0ABW6JXT7_9BACI</name>
<dbReference type="RefSeq" id="WP_389217641.1">
    <property type="nucleotide sequence ID" value="NZ_JBIACJ010000003.1"/>
</dbReference>
<accession>A0ABW6JXT7</accession>
<dbReference type="EMBL" id="JBIACJ010000003">
    <property type="protein sequence ID" value="MFE8696172.1"/>
    <property type="molecule type" value="Genomic_DNA"/>
</dbReference>
<feature type="signal peptide" evidence="2">
    <location>
        <begin position="1"/>
        <end position="27"/>
    </location>
</feature>
<keyword evidence="1 2" id="KW-0732">Signal</keyword>
<evidence type="ECO:0000256" key="1">
    <source>
        <dbReference type="ARBA" id="ARBA00022729"/>
    </source>
</evidence>
<feature type="chain" id="PRO_5045655627" evidence="2">
    <location>
        <begin position="28"/>
        <end position="741"/>
    </location>
</feature>